<organism evidence="1 2">
    <name type="scientific">Stylonychia lemnae</name>
    <name type="common">Ciliate</name>
    <dbReference type="NCBI Taxonomy" id="5949"/>
    <lineage>
        <taxon>Eukaryota</taxon>
        <taxon>Sar</taxon>
        <taxon>Alveolata</taxon>
        <taxon>Ciliophora</taxon>
        <taxon>Intramacronucleata</taxon>
        <taxon>Spirotrichea</taxon>
        <taxon>Stichotrichia</taxon>
        <taxon>Sporadotrichida</taxon>
        <taxon>Oxytrichidae</taxon>
        <taxon>Stylonychinae</taxon>
        <taxon>Stylonychia</taxon>
    </lineage>
</organism>
<evidence type="ECO:0000313" key="1">
    <source>
        <dbReference type="EMBL" id="CDW84291.1"/>
    </source>
</evidence>
<reference evidence="1 2" key="1">
    <citation type="submission" date="2014-06" db="EMBL/GenBank/DDBJ databases">
        <authorList>
            <person name="Swart Estienne"/>
        </authorList>
    </citation>
    <scope>NUCLEOTIDE SEQUENCE [LARGE SCALE GENOMIC DNA]</scope>
    <source>
        <strain evidence="1 2">130c</strain>
    </source>
</reference>
<dbReference type="InParanoid" id="A0A078AQT2"/>
<sequence>MDNLSQQSIIIQEPSFHINNGQIPLQIGLTDQNAKAQLILQLQVNEQQQQVTDKSNQRLPTQSPKVNGVGHKRALTEFQYDPLSFSTHKILSIKQPQMEGQNPNMKVVKMDYYRNMPEKKPIYKIQTKNLGDYSTDLNIFQNKFISTVQHRNQNTTQQNNSYNPLNQTTIQLPNQKSDQSQLLPRMDQRGFTPKLTLNRVLFKNHKRDARSSNKKKRMGNSTNKSDVELLEDLTDVTLKFVPVYEKTVAKVVEQVQNPQMQMNGQPFNQNTSYEINRIDQTEQLRQNSQRQRVLSNQETFQYQRQQYQFKLQKLSSPKHNLQISLNRSFKQPYISIQQQYIDLFPESSVQQMGQQSIQDYMDSRVPRRNFNTSIYYSDKKSPQSLNFLMSSPQYWIDKADNAHIELQDWNEQKHKAIKQKIQNHIDYQEGRRNRFMLREILHKGIWKYKYEDFKKPGSRTKSNVVNKVQQFQQMFDDAIAPPIDLSSHGLDKSQFRDLIMDKEDELFSI</sequence>
<protein>
    <submittedName>
        <fullName evidence="1">Uncharacterized protein</fullName>
    </submittedName>
</protein>
<dbReference type="EMBL" id="CCKQ01012672">
    <property type="protein sequence ID" value="CDW84291.1"/>
    <property type="molecule type" value="Genomic_DNA"/>
</dbReference>
<gene>
    <name evidence="1" type="primary">Contig110.g135</name>
    <name evidence="1" type="ORF">STYLEM_13351</name>
</gene>
<evidence type="ECO:0000313" key="2">
    <source>
        <dbReference type="Proteomes" id="UP000039865"/>
    </source>
</evidence>
<proteinExistence type="predicted"/>
<accession>A0A078AQT2</accession>
<keyword evidence="2" id="KW-1185">Reference proteome</keyword>
<dbReference type="AlphaFoldDB" id="A0A078AQT2"/>
<dbReference type="Proteomes" id="UP000039865">
    <property type="component" value="Unassembled WGS sequence"/>
</dbReference>
<name>A0A078AQT2_STYLE</name>